<accession>A0AAQ3QJP0</accession>
<evidence type="ECO:0000313" key="1">
    <source>
        <dbReference type="EMBL" id="WOL10620.1"/>
    </source>
</evidence>
<dbReference type="EMBL" id="CP136895">
    <property type="protein sequence ID" value="WOL10620.1"/>
    <property type="molecule type" value="Genomic_DNA"/>
</dbReference>
<reference evidence="1 2" key="1">
    <citation type="submission" date="2023-10" db="EMBL/GenBank/DDBJ databases">
        <title>Chromosome-scale genome assembly provides insights into flower coloration mechanisms of Canna indica.</title>
        <authorList>
            <person name="Li C."/>
        </authorList>
    </citation>
    <scope>NUCLEOTIDE SEQUENCE [LARGE SCALE GENOMIC DNA]</scope>
    <source>
        <tissue evidence="1">Flower</tissue>
    </source>
</reference>
<protein>
    <submittedName>
        <fullName evidence="1">Uncharacterized protein</fullName>
    </submittedName>
</protein>
<dbReference type="Proteomes" id="UP001327560">
    <property type="component" value="Chromosome 6"/>
</dbReference>
<sequence length="105" mass="12319">MEDLTYKRKPSMLRNLSLASTPAKISSTNPHQHGTLIGIGEKTRFISSTRLKKINLNYSYIIYIFISSTRLRKINLRRSRYFSSQIQLQGRREEKETIIFLPRSN</sequence>
<evidence type="ECO:0000313" key="2">
    <source>
        <dbReference type="Proteomes" id="UP001327560"/>
    </source>
</evidence>
<name>A0AAQ3QJP0_9LILI</name>
<gene>
    <name evidence="1" type="ORF">Cni_G19379</name>
</gene>
<proteinExistence type="predicted"/>
<keyword evidence="2" id="KW-1185">Reference proteome</keyword>
<organism evidence="1 2">
    <name type="scientific">Canna indica</name>
    <name type="common">Indian-shot</name>
    <dbReference type="NCBI Taxonomy" id="4628"/>
    <lineage>
        <taxon>Eukaryota</taxon>
        <taxon>Viridiplantae</taxon>
        <taxon>Streptophyta</taxon>
        <taxon>Embryophyta</taxon>
        <taxon>Tracheophyta</taxon>
        <taxon>Spermatophyta</taxon>
        <taxon>Magnoliopsida</taxon>
        <taxon>Liliopsida</taxon>
        <taxon>Zingiberales</taxon>
        <taxon>Cannaceae</taxon>
        <taxon>Canna</taxon>
    </lineage>
</organism>
<dbReference type="AlphaFoldDB" id="A0AAQ3QJP0"/>